<proteinExistence type="predicted"/>
<gene>
    <name evidence="1" type="ORF">AVDCRST_MAG85-366</name>
</gene>
<reference evidence="1" key="1">
    <citation type="submission" date="2020-02" db="EMBL/GenBank/DDBJ databases">
        <authorList>
            <person name="Meier V. D."/>
        </authorList>
    </citation>
    <scope>NUCLEOTIDE SEQUENCE</scope>
    <source>
        <strain evidence="1">AVDCRST_MAG85</strain>
    </source>
</reference>
<sequence length="35" mass="4022">MNIRSFLRPEPGIDARRPTVFGFFVVSQALTVDQR</sequence>
<accession>A0A6J4RLE7</accession>
<dbReference type="EMBL" id="CADCVT010000041">
    <property type="protein sequence ID" value="CAA9476546.1"/>
    <property type="molecule type" value="Genomic_DNA"/>
</dbReference>
<evidence type="ECO:0000313" key="1">
    <source>
        <dbReference type="EMBL" id="CAA9476546.1"/>
    </source>
</evidence>
<protein>
    <submittedName>
        <fullName evidence="1">Uncharacterized protein</fullName>
    </submittedName>
</protein>
<organism evidence="1">
    <name type="scientific">uncultured Solirubrobacteraceae bacterium</name>
    <dbReference type="NCBI Taxonomy" id="1162706"/>
    <lineage>
        <taxon>Bacteria</taxon>
        <taxon>Bacillati</taxon>
        <taxon>Actinomycetota</taxon>
        <taxon>Thermoleophilia</taxon>
        <taxon>Solirubrobacterales</taxon>
        <taxon>Solirubrobacteraceae</taxon>
        <taxon>environmental samples</taxon>
    </lineage>
</organism>
<dbReference type="AlphaFoldDB" id="A0A6J4RLE7"/>
<name>A0A6J4RLE7_9ACTN</name>